<dbReference type="GO" id="GO:0004252">
    <property type="term" value="F:serine-type endopeptidase activity"/>
    <property type="evidence" value="ECO:0007669"/>
    <property type="project" value="InterPro"/>
</dbReference>
<evidence type="ECO:0000256" key="6">
    <source>
        <dbReference type="SAM" id="MobiDB-lite"/>
    </source>
</evidence>
<dbReference type="EMBL" id="JAGSXJ010000014">
    <property type="protein sequence ID" value="KAH6685686.1"/>
    <property type="molecule type" value="Genomic_DNA"/>
</dbReference>
<evidence type="ECO:0000256" key="5">
    <source>
        <dbReference type="PROSITE-ProRule" id="PRU01240"/>
    </source>
</evidence>
<keyword evidence="4" id="KW-0720">Serine protease</keyword>
<evidence type="ECO:0000259" key="7">
    <source>
        <dbReference type="Pfam" id="PF00082"/>
    </source>
</evidence>
<dbReference type="PANTHER" id="PTHR43806:SF11">
    <property type="entry name" value="CEREVISIN-RELATED"/>
    <property type="match status" value="1"/>
</dbReference>
<dbReference type="InterPro" id="IPR050131">
    <property type="entry name" value="Peptidase_S8_subtilisin-like"/>
</dbReference>
<name>A0A9P8V801_9PEZI</name>
<evidence type="ECO:0000313" key="9">
    <source>
        <dbReference type="EMBL" id="KAH6685686.1"/>
    </source>
</evidence>
<dbReference type="Pfam" id="PF24476">
    <property type="entry name" value="DUF7580"/>
    <property type="match status" value="1"/>
</dbReference>
<dbReference type="Proteomes" id="UP000770015">
    <property type="component" value="Unassembled WGS sequence"/>
</dbReference>
<feature type="region of interest" description="Disordered" evidence="6">
    <location>
        <begin position="377"/>
        <end position="400"/>
    </location>
</feature>
<evidence type="ECO:0000256" key="4">
    <source>
        <dbReference type="ARBA" id="ARBA00022825"/>
    </source>
</evidence>
<dbReference type="InterPro" id="IPR056002">
    <property type="entry name" value="DUF7580"/>
</dbReference>
<dbReference type="InterPro" id="IPR000209">
    <property type="entry name" value="Peptidase_S8/S53_dom"/>
</dbReference>
<evidence type="ECO:0008006" key="11">
    <source>
        <dbReference type="Google" id="ProtNLM"/>
    </source>
</evidence>
<proteinExistence type="inferred from homology"/>
<dbReference type="SUPFAM" id="SSF52743">
    <property type="entry name" value="Subtilisin-like"/>
    <property type="match status" value="1"/>
</dbReference>
<accession>A0A9P8V801</accession>
<reference evidence="9" key="1">
    <citation type="journal article" date="2021" name="Nat. Commun.">
        <title>Genetic determinants of endophytism in the Arabidopsis root mycobiome.</title>
        <authorList>
            <person name="Mesny F."/>
            <person name="Miyauchi S."/>
            <person name="Thiergart T."/>
            <person name="Pickel B."/>
            <person name="Atanasova L."/>
            <person name="Karlsson M."/>
            <person name="Huettel B."/>
            <person name="Barry K.W."/>
            <person name="Haridas S."/>
            <person name="Chen C."/>
            <person name="Bauer D."/>
            <person name="Andreopoulos W."/>
            <person name="Pangilinan J."/>
            <person name="LaButti K."/>
            <person name="Riley R."/>
            <person name="Lipzen A."/>
            <person name="Clum A."/>
            <person name="Drula E."/>
            <person name="Henrissat B."/>
            <person name="Kohler A."/>
            <person name="Grigoriev I.V."/>
            <person name="Martin F.M."/>
            <person name="Hacquard S."/>
        </authorList>
    </citation>
    <scope>NUCLEOTIDE SEQUENCE</scope>
    <source>
        <strain evidence="9">MPI-SDFR-AT-0117</strain>
    </source>
</reference>
<comment type="caution">
    <text evidence="9">The sequence shown here is derived from an EMBL/GenBank/DDBJ whole genome shotgun (WGS) entry which is preliminary data.</text>
</comment>
<dbReference type="Gene3D" id="3.40.50.200">
    <property type="entry name" value="Peptidase S8/S53 domain"/>
    <property type="match status" value="1"/>
</dbReference>
<keyword evidence="10" id="KW-1185">Reference proteome</keyword>
<dbReference type="OrthoDB" id="4849583at2759"/>
<feature type="domain" description="DUF7580" evidence="8">
    <location>
        <begin position="60"/>
        <end position="291"/>
    </location>
</feature>
<dbReference type="PANTHER" id="PTHR43806">
    <property type="entry name" value="PEPTIDASE S8"/>
    <property type="match status" value="1"/>
</dbReference>
<evidence type="ECO:0000313" key="10">
    <source>
        <dbReference type="Proteomes" id="UP000770015"/>
    </source>
</evidence>
<dbReference type="GO" id="GO:0006508">
    <property type="term" value="P:proteolysis"/>
    <property type="evidence" value="ECO:0007669"/>
    <property type="project" value="UniProtKB-KW"/>
</dbReference>
<comment type="similarity">
    <text evidence="1 5">Belongs to the peptidase S8 family.</text>
</comment>
<dbReference type="Pfam" id="PF00082">
    <property type="entry name" value="Peptidase_S8"/>
    <property type="match status" value="1"/>
</dbReference>
<feature type="domain" description="Peptidase S8/S53" evidence="7">
    <location>
        <begin position="426"/>
        <end position="574"/>
    </location>
</feature>
<evidence type="ECO:0000256" key="3">
    <source>
        <dbReference type="ARBA" id="ARBA00022801"/>
    </source>
</evidence>
<dbReference type="InterPro" id="IPR036852">
    <property type="entry name" value="Peptidase_S8/S53_dom_sf"/>
</dbReference>
<protein>
    <recommendedName>
        <fullName evidence="11">Peptidase S8/S53 domain-containing protein</fullName>
    </recommendedName>
</protein>
<dbReference type="AlphaFoldDB" id="A0A9P8V801"/>
<dbReference type="PROSITE" id="PS51892">
    <property type="entry name" value="SUBTILASE"/>
    <property type="match status" value="1"/>
</dbReference>
<evidence type="ECO:0000259" key="8">
    <source>
        <dbReference type="Pfam" id="PF24476"/>
    </source>
</evidence>
<sequence>MVKPIRAYFTDPANRPAIEALANDCRKLYEELAPTTAEQAAAPPPLTRKFAQQDPCLGKALYDALQEHCECCPDLHSSKSIGSRWHPARLCLEGGTGESFIDIMVSSMDMSTWQEFRLGMSASDVDGQATSVQLAQGRFCSLLEEQIFARIAFLFKPNVGLCQLPEPQEQDLFPAAGRGESLASILRNYQLTPRDKIVLAYAIARAYWQFYDSDLMRARWSSSTIYFMPALNDAGGRLPLRAFVSFPFGMPGEPLEDTIPDISIPLNHRCPRIFALGVLLLEIGLAVPFPTRTFRNQVSRVNFDHKTAKNQLKALRAAKWPGFSHAKYFGVEARRRNLFNHVVRPLAWLAETGFHKSSAGTSYIRKVVAQPLPPFPIQASPAGPTRQDEETAFHSGPSHRPGRWLDQLKAISAQVDDRRRRHAITKPVKVAILDTGLSSSIEYFQDEDDGPRRLNQVVGWQDFVNPSNDSTMVDDFGHGTLMARLVAEAAPFSELLIARVARNTKELPRCKDNIAKAILWAGEQGADVISMSFGFPREHVGISAAIQGLEALNGGVVLFASAGNSSHEDECFPASHSGVISRI</sequence>
<evidence type="ECO:0000256" key="2">
    <source>
        <dbReference type="ARBA" id="ARBA00022670"/>
    </source>
</evidence>
<keyword evidence="3" id="KW-0378">Hydrolase</keyword>
<organism evidence="9 10">
    <name type="scientific">Plectosphaerella plurivora</name>
    <dbReference type="NCBI Taxonomy" id="936078"/>
    <lineage>
        <taxon>Eukaryota</taxon>
        <taxon>Fungi</taxon>
        <taxon>Dikarya</taxon>
        <taxon>Ascomycota</taxon>
        <taxon>Pezizomycotina</taxon>
        <taxon>Sordariomycetes</taxon>
        <taxon>Hypocreomycetidae</taxon>
        <taxon>Glomerellales</taxon>
        <taxon>Plectosphaerellaceae</taxon>
        <taxon>Plectosphaerella</taxon>
    </lineage>
</organism>
<keyword evidence="2" id="KW-0645">Protease</keyword>
<evidence type="ECO:0000256" key="1">
    <source>
        <dbReference type="ARBA" id="ARBA00011073"/>
    </source>
</evidence>
<gene>
    <name evidence="9" type="ORF">F5X68DRAFT_240894</name>
</gene>
<comment type="caution">
    <text evidence="5">Lacks conserved residue(s) required for the propagation of feature annotation.</text>
</comment>